<evidence type="ECO:0000313" key="7">
    <source>
        <dbReference type="Proteomes" id="UP001428774"/>
    </source>
</evidence>
<accession>A0AAW9SF99</accession>
<dbReference type="InterPro" id="IPR055438">
    <property type="entry name" value="AstE_AspA_cat"/>
</dbReference>
<dbReference type="Gene3D" id="3.40.630.10">
    <property type="entry name" value="Zn peptidases"/>
    <property type="match status" value="1"/>
</dbReference>
<protein>
    <submittedName>
        <fullName evidence="6">Succinylglutamate desuccinylase/aspartoacylase family protein</fullName>
    </submittedName>
</protein>
<dbReference type="InterPro" id="IPR053138">
    <property type="entry name" value="N-alpha-Ac-DABA_deacetylase"/>
</dbReference>
<keyword evidence="2" id="KW-0479">Metal-binding</keyword>
<dbReference type="GO" id="GO:0016811">
    <property type="term" value="F:hydrolase activity, acting on carbon-nitrogen (but not peptide) bonds, in linear amides"/>
    <property type="evidence" value="ECO:0007669"/>
    <property type="project" value="InterPro"/>
</dbReference>
<reference evidence="6 7" key="1">
    <citation type="submission" date="2024-05" db="EMBL/GenBank/DDBJ databases">
        <title>Genome sequence of Ponticoccus litoralis KCCM 90028.</title>
        <authorList>
            <person name="Kim J.M."/>
            <person name="Lee J.K."/>
            <person name="Choi B.J."/>
            <person name="Bayburt H."/>
            <person name="Baek J.H."/>
            <person name="Jeon C.O."/>
        </authorList>
    </citation>
    <scope>NUCLEOTIDE SEQUENCE [LARGE SCALE GENOMIC DNA]</scope>
    <source>
        <strain evidence="6 7">KCCM 90028</strain>
    </source>
</reference>
<keyword evidence="3" id="KW-0378">Hydrolase</keyword>
<feature type="domain" description="Succinylglutamate desuccinylase/Aspartoacylase catalytic" evidence="5">
    <location>
        <begin position="46"/>
        <end position="235"/>
    </location>
</feature>
<dbReference type="AlphaFoldDB" id="A0AAW9SF99"/>
<dbReference type="RefSeq" id="WP_347164851.1">
    <property type="nucleotide sequence ID" value="NZ_JBDNCH010000001.1"/>
</dbReference>
<evidence type="ECO:0000259" key="5">
    <source>
        <dbReference type="Pfam" id="PF24827"/>
    </source>
</evidence>
<name>A0AAW9SF99_9RHOB</name>
<dbReference type="InterPro" id="IPR043795">
    <property type="entry name" value="N-alpha-Ac-DABA-like"/>
</dbReference>
<gene>
    <name evidence="6" type="ORF">ABFB10_00290</name>
</gene>
<dbReference type="PIRSF" id="PIRSF039012">
    <property type="entry name" value="ASP"/>
    <property type="match status" value="1"/>
</dbReference>
<proteinExistence type="predicted"/>
<dbReference type="GO" id="GO:0016788">
    <property type="term" value="F:hydrolase activity, acting on ester bonds"/>
    <property type="evidence" value="ECO:0007669"/>
    <property type="project" value="InterPro"/>
</dbReference>
<keyword evidence="4" id="KW-0862">Zinc</keyword>
<evidence type="ECO:0000313" key="6">
    <source>
        <dbReference type="EMBL" id="MEN9059704.1"/>
    </source>
</evidence>
<dbReference type="PANTHER" id="PTHR37326">
    <property type="entry name" value="BLL3975 PROTEIN"/>
    <property type="match status" value="1"/>
</dbReference>
<evidence type="ECO:0000256" key="4">
    <source>
        <dbReference type="ARBA" id="ARBA00022833"/>
    </source>
</evidence>
<evidence type="ECO:0000256" key="1">
    <source>
        <dbReference type="ARBA" id="ARBA00001947"/>
    </source>
</evidence>
<comment type="caution">
    <text evidence="6">The sequence shown here is derived from an EMBL/GenBank/DDBJ whole genome shotgun (WGS) entry which is preliminary data.</text>
</comment>
<dbReference type="Proteomes" id="UP001428774">
    <property type="component" value="Unassembled WGS sequence"/>
</dbReference>
<evidence type="ECO:0000256" key="3">
    <source>
        <dbReference type="ARBA" id="ARBA00022801"/>
    </source>
</evidence>
<evidence type="ECO:0000256" key="2">
    <source>
        <dbReference type="ARBA" id="ARBA00022723"/>
    </source>
</evidence>
<dbReference type="GO" id="GO:0046872">
    <property type="term" value="F:metal ion binding"/>
    <property type="evidence" value="ECO:0007669"/>
    <property type="project" value="UniProtKB-KW"/>
</dbReference>
<sequence length="339" mass="36090">MHTGVHVALDFNRVGFQSDHLVMPVSVDRSPYWQARIPVFRVRGTDGPSVLLMAGNHGDEYEGCMALTRILPLLKSAEEAGRLKGAVTVLPYVNLPAVMAARRCSPLDGGNLNRAFPGDPAGGPTQRIAHCLEQDLFPKHDIVFDLHSGGTSMAHLPTGLIEEYADPAKQAEAERLLSAMAMPYAFIARNGAEAPTSMAGAIRAGAIAISGEFGGGASLTPQSVALTAQAINGVLMAAGLLDAPLLPSTATPHRTVFLTLNEYEQAIYAPHRGWFEPAVEIGDTVRPGDLAGHFADFERPLDPPVALHVARAGVVMSRRLHVDCLPGDCLLQVGKFADR</sequence>
<keyword evidence="7" id="KW-1185">Reference proteome</keyword>
<dbReference type="EMBL" id="JBDNCH010000001">
    <property type="protein sequence ID" value="MEN9059704.1"/>
    <property type="molecule type" value="Genomic_DNA"/>
</dbReference>
<dbReference type="PANTHER" id="PTHR37326:SF1">
    <property type="entry name" value="BLL3975 PROTEIN"/>
    <property type="match status" value="1"/>
</dbReference>
<organism evidence="6 7">
    <name type="scientific">Ponticoccus litoralis</name>
    <dbReference type="NCBI Taxonomy" id="422297"/>
    <lineage>
        <taxon>Bacteria</taxon>
        <taxon>Pseudomonadati</taxon>
        <taxon>Pseudomonadota</taxon>
        <taxon>Alphaproteobacteria</taxon>
        <taxon>Rhodobacterales</taxon>
        <taxon>Roseobacteraceae</taxon>
        <taxon>Ponticoccus</taxon>
    </lineage>
</organism>
<dbReference type="SUPFAM" id="SSF53187">
    <property type="entry name" value="Zn-dependent exopeptidases"/>
    <property type="match status" value="1"/>
</dbReference>
<dbReference type="Pfam" id="PF24827">
    <property type="entry name" value="AstE_AspA_cat"/>
    <property type="match status" value="1"/>
</dbReference>
<comment type="cofactor">
    <cofactor evidence="1">
        <name>Zn(2+)</name>
        <dbReference type="ChEBI" id="CHEBI:29105"/>
    </cofactor>
</comment>